<keyword evidence="1" id="KW-0812">Transmembrane</keyword>
<protein>
    <submittedName>
        <fullName evidence="2">Uncharacterized protein</fullName>
    </submittedName>
</protein>
<name>A0ABQ4YJV8_9ASTR</name>
<sequence length="128" mass="14048">MTMYKTTSLIGMQIDFKGDLAKLVCNFNNSVCAYLVSSAIDSYKRHGKPLSSGSGYFPVEGLLASAVKFLLRWPILLQLLQLPVQGPGVMVNAPFYTEGDLWPLPTFLLSISIGIFQILAVGSVVQRY</sequence>
<proteinExistence type="predicted"/>
<accession>A0ABQ4YJV8</accession>
<evidence type="ECO:0000313" key="3">
    <source>
        <dbReference type="Proteomes" id="UP001151760"/>
    </source>
</evidence>
<evidence type="ECO:0000256" key="1">
    <source>
        <dbReference type="SAM" id="Phobius"/>
    </source>
</evidence>
<organism evidence="2 3">
    <name type="scientific">Tanacetum coccineum</name>
    <dbReference type="NCBI Taxonomy" id="301880"/>
    <lineage>
        <taxon>Eukaryota</taxon>
        <taxon>Viridiplantae</taxon>
        <taxon>Streptophyta</taxon>
        <taxon>Embryophyta</taxon>
        <taxon>Tracheophyta</taxon>
        <taxon>Spermatophyta</taxon>
        <taxon>Magnoliopsida</taxon>
        <taxon>eudicotyledons</taxon>
        <taxon>Gunneridae</taxon>
        <taxon>Pentapetalae</taxon>
        <taxon>asterids</taxon>
        <taxon>campanulids</taxon>
        <taxon>Asterales</taxon>
        <taxon>Asteraceae</taxon>
        <taxon>Asteroideae</taxon>
        <taxon>Anthemideae</taxon>
        <taxon>Anthemidinae</taxon>
        <taxon>Tanacetum</taxon>
    </lineage>
</organism>
<gene>
    <name evidence="2" type="ORF">Tco_0726909</name>
</gene>
<evidence type="ECO:0000313" key="2">
    <source>
        <dbReference type="EMBL" id="GJS77028.1"/>
    </source>
</evidence>
<keyword evidence="1" id="KW-1133">Transmembrane helix</keyword>
<feature type="transmembrane region" description="Helical" evidence="1">
    <location>
        <begin position="102"/>
        <end position="125"/>
    </location>
</feature>
<reference evidence="2" key="2">
    <citation type="submission" date="2022-01" db="EMBL/GenBank/DDBJ databases">
        <authorList>
            <person name="Yamashiro T."/>
            <person name="Shiraishi A."/>
            <person name="Satake H."/>
            <person name="Nakayama K."/>
        </authorList>
    </citation>
    <scope>NUCLEOTIDE SEQUENCE</scope>
</reference>
<keyword evidence="3" id="KW-1185">Reference proteome</keyword>
<feature type="transmembrane region" description="Helical" evidence="1">
    <location>
        <begin position="61"/>
        <end position="82"/>
    </location>
</feature>
<dbReference type="Proteomes" id="UP001151760">
    <property type="component" value="Unassembled WGS sequence"/>
</dbReference>
<reference evidence="2" key="1">
    <citation type="journal article" date="2022" name="Int. J. Mol. Sci.">
        <title>Draft Genome of Tanacetum Coccineum: Genomic Comparison of Closely Related Tanacetum-Family Plants.</title>
        <authorList>
            <person name="Yamashiro T."/>
            <person name="Shiraishi A."/>
            <person name="Nakayama K."/>
            <person name="Satake H."/>
        </authorList>
    </citation>
    <scope>NUCLEOTIDE SEQUENCE</scope>
</reference>
<keyword evidence="1" id="KW-0472">Membrane</keyword>
<dbReference type="EMBL" id="BQNB010010418">
    <property type="protein sequence ID" value="GJS77028.1"/>
    <property type="molecule type" value="Genomic_DNA"/>
</dbReference>
<comment type="caution">
    <text evidence="2">The sequence shown here is derived from an EMBL/GenBank/DDBJ whole genome shotgun (WGS) entry which is preliminary data.</text>
</comment>